<reference evidence="4" key="1">
    <citation type="submission" date="2016-11" db="EMBL/GenBank/DDBJ databases">
        <authorList>
            <person name="Varghese N."/>
            <person name="Submissions S."/>
        </authorList>
    </citation>
    <scope>NUCLEOTIDE SEQUENCE [LARGE SCALE GENOMIC DNA]</scope>
    <source>
        <strain evidence="4">YL228</strain>
    </source>
</reference>
<accession>A0A1K1LZR2</accession>
<evidence type="ECO:0000313" key="3">
    <source>
        <dbReference type="EMBL" id="SFW16397.1"/>
    </source>
</evidence>
<evidence type="ECO:0000259" key="2">
    <source>
        <dbReference type="Pfam" id="PF01370"/>
    </source>
</evidence>
<gene>
    <name evidence="3" type="ORF">SAMN02910280_0917</name>
</gene>
<comment type="similarity">
    <text evidence="1">Belongs to the NAD(P)-dependent epimerase/dehydratase family.</text>
</comment>
<proteinExistence type="inferred from homology"/>
<dbReference type="RefSeq" id="WP_072299286.1">
    <property type="nucleotide sequence ID" value="NZ_FPIP01000001.1"/>
</dbReference>
<dbReference type="Proteomes" id="UP000183461">
    <property type="component" value="Unassembled WGS sequence"/>
</dbReference>
<sequence length="303" mass="35092">MDILVTGGTVFASRYTAEYFAENGHNVFVLNRGSRPNPTGVTPIIADRHDLGDKLRGRHFDAVIDVTSYNADDVNDLLDGLDSFDSYIFISSSAVYPETLPQPFKETDKCGENSIWGKYGTDKISAETALFSRVPEAYALRPPYLCGPMNNLHREAFVFECAEQDRVFYLPKHGEMKLQFFHIGDLCRVIEAILQKKPEQHILNVGYETPVTVKEWAELCYRVVGRTPRFEYVTEDIPQRSYFPFYDYEYILDVKAMNALIDKLTPLEESLRQSYEWFRNNRNAIIRKPLKEFIDRELRKEKP</sequence>
<protein>
    <submittedName>
        <fullName evidence="3">Nucleoside-diphosphate-sugar epimerase</fullName>
    </submittedName>
</protein>
<feature type="domain" description="NAD-dependent epimerase/dehydratase" evidence="2">
    <location>
        <begin position="3"/>
        <end position="206"/>
    </location>
</feature>
<dbReference type="AlphaFoldDB" id="A0A1K1LZR2"/>
<dbReference type="Pfam" id="PF01370">
    <property type="entry name" value="Epimerase"/>
    <property type="match status" value="1"/>
</dbReference>
<dbReference type="InterPro" id="IPR036291">
    <property type="entry name" value="NAD(P)-bd_dom_sf"/>
</dbReference>
<evidence type="ECO:0000313" key="4">
    <source>
        <dbReference type="Proteomes" id="UP000183461"/>
    </source>
</evidence>
<dbReference type="EMBL" id="FPIP01000001">
    <property type="protein sequence ID" value="SFW16397.1"/>
    <property type="molecule type" value="Genomic_DNA"/>
</dbReference>
<organism evidence="3 4">
    <name type="scientific">Ruminococcus flavefaciens</name>
    <dbReference type="NCBI Taxonomy" id="1265"/>
    <lineage>
        <taxon>Bacteria</taxon>
        <taxon>Bacillati</taxon>
        <taxon>Bacillota</taxon>
        <taxon>Clostridia</taxon>
        <taxon>Eubacteriales</taxon>
        <taxon>Oscillospiraceae</taxon>
        <taxon>Ruminococcus</taxon>
    </lineage>
</organism>
<evidence type="ECO:0000256" key="1">
    <source>
        <dbReference type="ARBA" id="ARBA00007637"/>
    </source>
</evidence>
<dbReference type="SUPFAM" id="SSF51735">
    <property type="entry name" value="NAD(P)-binding Rossmann-fold domains"/>
    <property type="match status" value="1"/>
</dbReference>
<dbReference type="PANTHER" id="PTHR43000">
    <property type="entry name" value="DTDP-D-GLUCOSE 4,6-DEHYDRATASE-RELATED"/>
    <property type="match status" value="1"/>
</dbReference>
<dbReference type="InterPro" id="IPR001509">
    <property type="entry name" value="Epimerase_deHydtase"/>
</dbReference>
<name>A0A1K1LZR2_RUMFL</name>
<dbReference type="Gene3D" id="3.40.50.720">
    <property type="entry name" value="NAD(P)-binding Rossmann-like Domain"/>
    <property type="match status" value="1"/>
</dbReference>